<dbReference type="EMBL" id="UINC01070119">
    <property type="protein sequence ID" value="SVC04020.1"/>
    <property type="molecule type" value="Genomic_DNA"/>
</dbReference>
<dbReference type="SUPFAM" id="SSF89550">
    <property type="entry name" value="PHP domain-like"/>
    <property type="match status" value="1"/>
</dbReference>
<organism evidence="1">
    <name type="scientific">marine metagenome</name>
    <dbReference type="NCBI Taxonomy" id="408172"/>
    <lineage>
        <taxon>unclassified sequences</taxon>
        <taxon>metagenomes</taxon>
        <taxon>ecological metagenomes</taxon>
    </lineage>
</organism>
<dbReference type="Gene3D" id="3.20.20.140">
    <property type="entry name" value="Metal-dependent hydrolases"/>
    <property type="match status" value="1"/>
</dbReference>
<dbReference type="InterPro" id="IPR052018">
    <property type="entry name" value="PHP_domain"/>
</dbReference>
<reference evidence="1" key="1">
    <citation type="submission" date="2018-05" db="EMBL/GenBank/DDBJ databases">
        <authorList>
            <person name="Lanie J.A."/>
            <person name="Ng W.-L."/>
            <person name="Kazmierczak K.M."/>
            <person name="Andrzejewski T.M."/>
            <person name="Davidsen T.M."/>
            <person name="Wayne K.J."/>
            <person name="Tettelin H."/>
            <person name="Glass J.I."/>
            <person name="Rusch D."/>
            <person name="Podicherti R."/>
            <person name="Tsui H.-C.T."/>
            <person name="Winkler M.E."/>
        </authorList>
    </citation>
    <scope>NUCLEOTIDE SEQUENCE</scope>
</reference>
<dbReference type="AlphaFoldDB" id="A0A382IW97"/>
<dbReference type="GO" id="GO:0004534">
    <property type="term" value="F:5'-3' RNA exonuclease activity"/>
    <property type="evidence" value="ECO:0007669"/>
    <property type="project" value="TreeGrafter"/>
</dbReference>
<dbReference type="InterPro" id="IPR016195">
    <property type="entry name" value="Pol/histidinol_Pase-like"/>
</dbReference>
<accession>A0A382IW97</accession>
<dbReference type="PANTHER" id="PTHR42924:SF11">
    <property type="entry name" value="POLYMERASE_HISTIDINOL PHOSPHATASE N-TERMINAL DOMAIN-CONTAINING PROTEIN"/>
    <property type="match status" value="1"/>
</dbReference>
<dbReference type="PANTHER" id="PTHR42924">
    <property type="entry name" value="EXONUCLEASE"/>
    <property type="match status" value="1"/>
</dbReference>
<feature type="non-terminal residue" evidence="1">
    <location>
        <position position="353"/>
    </location>
</feature>
<proteinExistence type="predicted"/>
<protein>
    <recommendedName>
        <fullName evidence="2">Polymerase/histidinol phosphatase N-terminal domain-containing protein</fullName>
    </recommendedName>
</protein>
<gene>
    <name evidence="1" type="ORF">METZ01_LOCUS256874</name>
</gene>
<dbReference type="GO" id="GO:0035312">
    <property type="term" value="F:5'-3' DNA exonuclease activity"/>
    <property type="evidence" value="ECO:0007669"/>
    <property type="project" value="TreeGrafter"/>
</dbReference>
<sequence>FIHLNISSAAEISEQTKPNSRWWKGNLHTHSFWSDGDDFPEMIVSWYAENGYNFLTLSDHNILSVRDKWVTIPKGNGIMENAYQRYLAKFGLGWVEIEEDIESGPKVRLKPLNEFRSLFESPGKFLLMQGEEITARFVNIPVHLNATNLYNLIVPRSGESVGEVIQNNVDAVYQQRQEIGRPILVHVNHPNFGWALTAKDIASVKNEKFFEVYNGHPAVRNYGDQDHISTEKMWDQILTHRLTNGTGEIIYGLATDDAHNYHQYQMNRSNPGRGWVMVKATHLSAESIIKAMENGDFYASTGVQVNLIEIGQTSYKIEMMPEDGTTFTTQFIGTTKREMLTVEVFDGRERNST</sequence>
<evidence type="ECO:0000313" key="1">
    <source>
        <dbReference type="EMBL" id="SVC04020.1"/>
    </source>
</evidence>
<evidence type="ECO:0008006" key="2">
    <source>
        <dbReference type="Google" id="ProtNLM"/>
    </source>
</evidence>
<feature type="non-terminal residue" evidence="1">
    <location>
        <position position="1"/>
    </location>
</feature>
<name>A0A382IW97_9ZZZZ</name>